<keyword evidence="7 11" id="KW-0418">Kinase</keyword>
<dbReference type="InterPro" id="IPR031322">
    <property type="entry name" value="Shikimate/glucono_kinase"/>
</dbReference>
<reference evidence="12 13" key="1">
    <citation type="submission" date="2011-01" db="EMBL/GenBank/DDBJ databases">
        <authorList>
            <person name="Weinstock G."/>
            <person name="Sodergren E."/>
            <person name="Clifton S."/>
            <person name="Fulton L."/>
            <person name="Fulton B."/>
            <person name="Courtney L."/>
            <person name="Fronick C."/>
            <person name="Harrison M."/>
            <person name="Strong C."/>
            <person name="Farmer C."/>
            <person name="Delahaunty K."/>
            <person name="Markovic C."/>
            <person name="Hall O."/>
            <person name="Minx P."/>
            <person name="Tomlinson C."/>
            <person name="Mitreva M."/>
            <person name="Hou S."/>
            <person name="Chen J."/>
            <person name="Wollam A."/>
            <person name="Pepin K.H."/>
            <person name="Johnson M."/>
            <person name="Bhonagiri V."/>
            <person name="Zhang X."/>
            <person name="Suruliraj S."/>
            <person name="Warren W."/>
            <person name="Chinwalla A."/>
            <person name="Mardis E.R."/>
            <person name="Wilson R.K."/>
        </authorList>
    </citation>
    <scope>NUCLEOTIDE SEQUENCE [LARGE SCALE GENOMIC DNA]</scope>
    <source>
        <strain evidence="13">DSM 22608 / JCM 16073 / KCTC 15190 / YIT 12066</strain>
    </source>
</reference>
<dbReference type="PANTHER" id="PTHR21087:SF16">
    <property type="entry name" value="SHIKIMATE KINASE 1, CHLOROPLASTIC"/>
    <property type="match status" value="1"/>
</dbReference>
<dbReference type="GO" id="GO:0000287">
    <property type="term" value="F:magnesium ion binding"/>
    <property type="evidence" value="ECO:0007669"/>
    <property type="project" value="UniProtKB-UniRule"/>
</dbReference>
<evidence type="ECO:0000256" key="6">
    <source>
        <dbReference type="ARBA" id="ARBA00022741"/>
    </source>
</evidence>
<comment type="caution">
    <text evidence="11">Lacks conserved residue(s) required for the propagation of feature annotation.</text>
</comment>
<feature type="binding site" evidence="11">
    <location>
        <position position="140"/>
    </location>
    <ligand>
        <name>substrate</name>
    </ligand>
</feature>
<comment type="similarity">
    <text evidence="2 11">Belongs to the shikimate kinase family.</text>
</comment>
<proteinExistence type="inferred from homology"/>
<dbReference type="GO" id="GO:0004765">
    <property type="term" value="F:shikimate kinase activity"/>
    <property type="evidence" value="ECO:0007669"/>
    <property type="project" value="UniProtKB-UniRule"/>
</dbReference>
<comment type="function">
    <text evidence="11">Catalyzes the specific phosphorylation of the 3-hydroxyl group of shikimic acid using ATP as a cosubstrate.</text>
</comment>
<comment type="pathway">
    <text evidence="1 11">Metabolic intermediate biosynthesis; chorismate biosynthesis; chorismate from D-erythrose 4-phosphate and phosphoenolpyruvate: step 5/7.</text>
</comment>
<keyword evidence="5 11" id="KW-0808">Transferase</keyword>
<accession>E8LHA6</accession>
<evidence type="ECO:0000256" key="2">
    <source>
        <dbReference type="ARBA" id="ARBA00006997"/>
    </source>
</evidence>
<dbReference type="HAMAP" id="MF_00109">
    <property type="entry name" value="Shikimate_kinase"/>
    <property type="match status" value="1"/>
</dbReference>
<comment type="subunit">
    <text evidence="11">Monomer.</text>
</comment>
<evidence type="ECO:0000256" key="11">
    <source>
        <dbReference type="HAMAP-Rule" id="MF_00109"/>
    </source>
</evidence>
<dbReference type="InterPro" id="IPR027417">
    <property type="entry name" value="P-loop_NTPase"/>
</dbReference>
<dbReference type="PANTHER" id="PTHR21087">
    <property type="entry name" value="SHIKIMATE KINASE"/>
    <property type="match status" value="1"/>
</dbReference>
<keyword evidence="4 11" id="KW-0028">Amino-acid biosynthesis</keyword>
<name>E8LHA6_SUCHY</name>
<dbReference type="EC" id="2.7.1.71" evidence="3 11"/>
<comment type="cofactor">
    <cofactor evidence="11">
        <name>Mg(2+)</name>
        <dbReference type="ChEBI" id="CHEBI:18420"/>
    </cofactor>
    <text evidence="11">Binds 1 Mg(2+) ion per subunit.</text>
</comment>
<evidence type="ECO:0000256" key="5">
    <source>
        <dbReference type="ARBA" id="ARBA00022679"/>
    </source>
</evidence>
<feature type="binding site" evidence="11">
    <location>
        <position position="83"/>
    </location>
    <ligand>
        <name>substrate</name>
    </ligand>
</feature>
<comment type="subcellular location">
    <subcellularLocation>
        <location evidence="11">Cytoplasm</location>
    </subcellularLocation>
</comment>
<dbReference type="GO" id="GO:0005524">
    <property type="term" value="F:ATP binding"/>
    <property type="evidence" value="ECO:0007669"/>
    <property type="project" value="UniProtKB-UniRule"/>
</dbReference>
<dbReference type="GO" id="GO:0005829">
    <property type="term" value="C:cytosol"/>
    <property type="evidence" value="ECO:0007669"/>
    <property type="project" value="TreeGrafter"/>
</dbReference>
<dbReference type="CDD" id="cd00464">
    <property type="entry name" value="SK"/>
    <property type="match status" value="1"/>
</dbReference>
<dbReference type="InterPro" id="IPR023000">
    <property type="entry name" value="Shikimate_kinase_CS"/>
</dbReference>
<dbReference type="RefSeq" id="WP_009142294.1">
    <property type="nucleotide sequence ID" value="NZ_GL830941.1"/>
</dbReference>
<dbReference type="OrthoDB" id="9800332at2"/>
<dbReference type="SUPFAM" id="SSF52540">
    <property type="entry name" value="P-loop containing nucleoside triphosphate hydrolases"/>
    <property type="match status" value="1"/>
</dbReference>
<feature type="binding site" evidence="11">
    <location>
        <begin position="16"/>
        <end position="21"/>
    </location>
    <ligand>
        <name>ATP</name>
        <dbReference type="ChEBI" id="CHEBI:30616"/>
    </ligand>
</feature>
<dbReference type="EMBL" id="AEVO01000003">
    <property type="protein sequence ID" value="EFY08114.1"/>
    <property type="molecule type" value="Genomic_DNA"/>
</dbReference>
<evidence type="ECO:0000256" key="8">
    <source>
        <dbReference type="ARBA" id="ARBA00022840"/>
    </source>
</evidence>
<protein>
    <recommendedName>
        <fullName evidence="3 11">Shikimate kinase</fullName>
        <shortName evidence="11">SK</shortName>
        <ecNumber evidence="3 11">2.7.1.71</ecNumber>
    </recommendedName>
</protein>
<dbReference type="GO" id="GO:0008652">
    <property type="term" value="P:amino acid biosynthetic process"/>
    <property type="evidence" value="ECO:0007669"/>
    <property type="project" value="UniProtKB-KW"/>
</dbReference>
<dbReference type="UniPathway" id="UPA00053">
    <property type="reaction ID" value="UER00088"/>
</dbReference>
<dbReference type="eggNOG" id="COG0703">
    <property type="taxonomic scope" value="Bacteria"/>
</dbReference>
<dbReference type="HOGENOM" id="CLU_057607_4_3_6"/>
<evidence type="ECO:0000313" key="12">
    <source>
        <dbReference type="EMBL" id="EFY08114.1"/>
    </source>
</evidence>
<keyword evidence="13" id="KW-1185">Reference proteome</keyword>
<evidence type="ECO:0000256" key="7">
    <source>
        <dbReference type="ARBA" id="ARBA00022777"/>
    </source>
</evidence>
<dbReference type="PRINTS" id="PR01100">
    <property type="entry name" value="SHIKIMTKNASE"/>
</dbReference>
<feature type="binding site" evidence="11">
    <location>
        <position position="62"/>
    </location>
    <ligand>
        <name>substrate</name>
    </ligand>
</feature>
<evidence type="ECO:0000256" key="9">
    <source>
        <dbReference type="ARBA" id="ARBA00023141"/>
    </source>
</evidence>
<feature type="binding site" evidence="11">
    <location>
        <position position="38"/>
    </location>
    <ligand>
        <name>substrate</name>
    </ligand>
</feature>
<dbReference type="STRING" id="762983.HMPREF9444_00064"/>
<keyword evidence="8 11" id="KW-0067">ATP-binding</keyword>
<evidence type="ECO:0000256" key="3">
    <source>
        <dbReference type="ARBA" id="ARBA00012154"/>
    </source>
</evidence>
<sequence>MPLCLDRPLVLVGPMGSGKTTVGKALNRLTSVPLIDLDEEIVKVNGMTIPEIFKNFGESGFRKRETSVLKAFIREKAVLSSGGGIITVEENRKLIKEHCICVFLDTSPAVQFKRTEHDNNRPMIDTDDRLTRLENLYAKRLPFYKEVADFTVNTDELGPKKLALLIEEFLKNK</sequence>
<dbReference type="Pfam" id="PF01202">
    <property type="entry name" value="SKI"/>
    <property type="match status" value="1"/>
</dbReference>
<keyword evidence="11" id="KW-0460">Magnesium</keyword>
<dbReference type="InterPro" id="IPR000623">
    <property type="entry name" value="Shikimate_kinase/TSH1"/>
</dbReference>
<gene>
    <name evidence="11 12" type="primary">aroK</name>
    <name evidence="12" type="ORF">HMPREF9444_00064</name>
</gene>
<dbReference type="Gene3D" id="3.40.50.300">
    <property type="entry name" value="P-loop containing nucleotide triphosphate hydrolases"/>
    <property type="match status" value="1"/>
</dbReference>
<evidence type="ECO:0000256" key="10">
    <source>
        <dbReference type="ARBA" id="ARBA00048567"/>
    </source>
</evidence>
<evidence type="ECO:0000256" key="4">
    <source>
        <dbReference type="ARBA" id="ARBA00022605"/>
    </source>
</evidence>
<keyword evidence="11" id="KW-0963">Cytoplasm</keyword>
<comment type="caution">
    <text evidence="12">The sequence shown here is derived from an EMBL/GenBank/DDBJ whole genome shotgun (WGS) entry which is preliminary data.</text>
</comment>
<dbReference type="Proteomes" id="UP000018458">
    <property type="component" value="Unassembled WGS sequence"/>
</dbReference>
<comment type="catalytic activity">
    <reaction evidence="10 11">
        <text>shikimate + ATP = 3-phosphoshikimate + ADP + H(+)</text>
        <dbReference type="Rhea" id="RHEA:13121"/>
        <dbReference type="ChEBI" id="CHEBI:15378"/>
        <dbReference type="ChEBI" id="CHEBI:30616"/>
        <dbReference type="ChEBI" id="CHEBI:36208"/>
        <dbReference type="ChEBI" id="CHEBI:145989"/>
        <dbReference type="ChEBI" id="CHEBI:456216"/>
        <dbReference type="EC" id="2.7.1.71"/>
    </reaction>
</comment>
<dbReference type="GO" id="GO:0009073">
    <property type="term" value="P:aromatic amino acid family biosynthetic process"/>
    <property type="evidence" value="ECO:0007669"/>
    <property type="project" value="UniProtKB-KW"/>
</dbReference>
<organism evidence="12 13">
    <name type="scientific">Succinatimonas hippei (strain DSM 22608 / JCM 16073 / KCTC 15190 / YIT 12066)</name>
    <dbReference type="NCBI Taxonomy" id="762983"/>
    <lineage>
        <taxon>Bacteria</taxon>
        <taxon>Pseudomonadati</taxon>
        <taxon>Pseudomonadota</taxon>
        <taxon>Gammaproteobacteria</taxon>
        <taxon>Aeromonadales</taxon>
        <taxon>Succinivibrionaceae</taxon>
        <taxon>Succinatimonas</taxon>
    </lineage>
</organism>
<keyword evidence="6 11" id="KW-0547">Nucleotide-binding</keyword>
<feature type="binding site" evidence="11">
    <location>
        <position position="20"/>
    </location>
    <ligand>
        <name>Mg(2+)</name>
        <dbReference type="ChEBI" id="CHEBI:18420"/>
    </ligand>
</feature>
<dbReference type="PROSITE" id="PS01128">
    <property type="entry name" value="SHIKIMATE_KINASE"/>
    <property type="match status" value="1"/>
</dbReference>
<evidence type="ECO:0000313" key="13">
    <source>
        <dbReference type="Proteomes" id="UP000018458"/>
    </source>
</evidence>
<keyword evidence="11" id="KW-0479">Metal-binding</keyword>
<dbReference type="AlphaFoldDB" id="E8LHA6"/>
<evidence type="ECO:0000256" key="1">
    <source>
        <dbReference type="ARBA" id="ARBA00004842"/>
    </source>
</evidence>
<dbReference type="GO" id="GO:0009423">
    <property type="term" value="P:chorismate biosynthetic process"/>
    <property type="evidence" value="ECO:0007669"/>
    <property type="project" value="UniProtKB-UniRule"/>
</dbReference>
<feature type="binding site" evidence="11">
    <location>
        <position position="121"/>
    </location>
    <ligand>
        <name>ATP</name>
        <dbReference type="ChEBI" id="CHEBI:30616"/>
    </ligand>
</feature>
<keyword evidence="9 11" id="KW-0057">Aromatic amino acid biosynthesis</keyword>